<comment type="caution">
    <text evidence="3">The sequence shown here is derived from an EMBL/GenBank/DDBJ whole genome shotgun (WGS) entry which is preliminary data.</text>
</comment>
<feature type="signal peptide" evidence="1">
    <location>
        <begin position="1"/>
        <end position="23"/>
    </location>
</feature>
<name>A0A1Q9LMH5_9PSEU</name>
<dbReference type="CDD" id="cd08492">
    <property type="entry name" value="PBP2_NikA_DppA_OppA_like_15"/>
    <property type="match status" value="1"/>
</dbReference>
<dbReference type="PIRSF" id="PIRSF002741">
    <property type="entry name" value="MppA"/>
    <property type="match status" value="1"/>
</dbReference>
<dbReference type="PANTHER" id="PTHR30290">
    <property type="entry name" value="PERIPLASMIC BINDING COMPONENT OF ABC TRANSPORTER"/>
    <property type="match status" value="1"/>
</dbReference>
<dbReference type="GO" id="GO:1904680">
    <property type="term" value="F:peptide transmembrane transporter activity"/>
    <property type="evidence" value="ECO:0007669"/>
    <property type="project" value="TreeGrafter"/>
</dbReference>
<keyword evidence="4" id="KW-1185">Reference proteome</keyword>
<proteinExistence type="predicted"/>
<evidence type="ECO:0000313" key="3">
    <source>
        <dbReference type="EMBL" id="OLR93221.1"/>
    </source>
</evidence>
<dbReference type="GO" id="GO:0042597">
    <property type="term" value="C:periplasmic space"/>
    <property type="evidence" value="ECO:0007669"/>
    <property type="project" value="UniProtKB-ARBA"/>
</dbReference>
<accession>A0A1Q9LMH5</accession>
<dbReference type="Gene3D" id="3.10.105.10">
    <property type="entry name" value="Dipeptide-binding Protein, Domain 3"/>
    <property type="match status" value="1"/>
</dbReference>
<dbReference type="STRING" id="1193682.BJP25_17170"/>
<dbReference type="Gene3D" id="3.40.190.10">
    <property type="entry name" value="Periplasmic binding protein-like II"/>
    <property type="match status" value="1"/>
</dbReference>
<dbReference type="SUPFAM" id="SSF53850">
    <property type="entry name" value="Periplasmic binding protein-like II"/>
    <property type="match status" value="1"/>
</dbReference>
<evidence type="ECO:0000256" key="1">
    <source>
        <dbReference type="SAM" id="SignalP"/>
    </source>
</evidence>
<dbReference type="PROSITE" id="PS51257">
    <property type="entry name" value="PROKAR_LIPOPROTEIN"/>
    <property type="match status" value="1"/>
</dbReference>
<dbReference type="InterPro" id="IPR030678">
    <property type="entry name" value="Peptide/Ni-bd"/>
</dbReference>
<dbReference type="InterPro" id="IPR039424">
    <property type="entry name" value="SBP_5"/>
</dbReference>
<evidence type="ECO:0000313" key="4">
    <source>
        <dbReference type="Proteomes" id="UP000186040"/>
    </source>
</evidence>
<keyword evidence="1" id="KW-0732">Signal</keyword>
<feature type="domain" description="Solute-binding protein family 5" evidence="2">
    <location>
        <begin position="75"/>
        <end position="440"/>
    </location>
</feature>
<dbReference type="Pfam" id="PF00496">
    <property type="entry name" value="SBP_bac_5"/>
    <property type="match status" value="1"/>
</dbReference>
<gene>
    <name evidence="3" type="ORF">BJP25_17170</name>
</gene>
<dbReference type="GO" id="GO:0043190">
    <property type="term" value="C:ATP-binding cassette (ABC) transporter complex"/>
    <property type="evidence" value="ECO:0007669"/>
    <property type="project" value="InterPro"/>
</dbReference>
<dbReference type="PANTHER" id="PTHR30290:SF65">
    <property type="entry name" value="MONOACYL PHOSPHATIDYLINOSITOL TETRAMANNOSIDE-BINDING PROTEIN LPQW-RELATED"/>
    <property type="match status" value="1"/>
</dbReference>
<evidence type="ECO:0000259" key="2">
    <source>
        <dbReference type="Pfam" id="PF00496"/>
    </source>
</evidence>
<dbReference type="EMBL" id="MKQR01000011">
    <property type="protein sequence ID" value="OLR93221.1"/>
    <property type="molecule type" value="Genomic_DNA"/>
</dbReference>
<organism evidence="3 4">
    <name type="scientific">Actinokineospora bangkokensis</name>
    <dbReference type="NCBI Taxonomy" id="1193682"/>
    <lineage>
        <taxon>Bacteria</taxon>
        <taxon>Bacillati</taxon>
        <taxon>Actinomycetota</taxon>
        <taxon>Actinomycetes</taxon>
        <taxon>Pseudonocardiales</taxon>
        <taxon>Pseudonocardiaceae</taxon>
        <taxon>Actinokineospora</taxon>
    </lineage>
</organism>
<sequence length="518" mass="54660">MSTPRTLGTAVALLAVTATAACASGAATTGGGALTIATPADPTCLDPQQTGQLVSLDISRSLVDTLTDQDPKTGKVVPWLAESFTALDGGKRFQFTLRAGATFSDGSPVDSESVKATYDNLVKLPANGAPAYIRGYTGTTITDARTFTIGFDKPNAQFLQATSGAGLGILSKATAAKPLADRCRGDFVGSGPFVLDHYTANQEVVIKKRPDYAWPSSLATTKGAAHLDQVKFVFVPENGARSTALRSGQVQVATQVQPTDQDSFSSGGFRLLSAPSPGVVAPLSLNHKGALADERVRKALLIGINREELVSTVLGSRAKPATSVLSSSTPFYQPTTQIKFDQAGAERLLDEAGWVKGADGVRVKDGARLTLNWLIPAPMPAANEQVQAQLKKIGVELQLNAVPPAKYVEQQSAGNFDITAVAVSRADPDVLRNLFYSKGQNLWHLPASQLDTYLEQQLSAATAAERQTAVTNAVNWILDHADTVPLYEGSLVSAVSDKVTDLAFDASLRLNLHEAELG</sequence>
<dbReference type="AlphaFoldDB" id="A0A1Q9LMH5"/>
<reference evidence="3 4" key="1">
    <citation type="submission" date="2016-10" db="EMBL/GenBank/DDBJ databases">
        <title>The Draft Genome Sequence of Actinokineospora bangkokensis 44EHWT reveals the biosynthetic pathway of antifungal compounds Thailandins with unusual extender unit butylmalonyl-CoA.</title>
        <authorList>
            <person name="Greule A."/>
            <person name="Intra B."/>
            <person name="Flemming S."/>
            <person name="Rommel M.G."/>
            <person name="Panbangred W."/>
            <person name="Bechthold A."/>
        </authorList>
    </citation>
    <scope>NUCLEOTIDE SEQUENCE [LARGE SCALE GENOMIC DNA]</scope>
    <source>
        <strain evidence="3 4">44EHW</strain>
    </source>
</reference>
<dbReference type="GO" id="GO:0015833">
    <property type="term" value="P:peptide transport"/>
    <property type="evidence" value="ECO:0007669"/>
    <property type="project" value="TreeGrafter"/>
</dbReference>
<protein>
    <recommendedName>
        <fullName evidence="2">Solute-binding protein family 5 domain-containing protein</fullName>
    </recommendedName>
</protein>
<dbReference type="RefSeq" id="WP_075974925.1">
    <property type="nucleotide sequence ID" value="NZ_MKQR01000011.1"/>
</dbReference>
<dbReference type="OrthoDB" id="9046151at2"/>
<dbReference type="InterPro" id="IPR000914">
    <property type="entry name" value="SBP_5_dom"/>
</dbReference>
<feature type="chain" id="PRO_5012570773" description="Solute-binding protein family 5 domain-containing protein" evidence="1">
    <location>
        <begin position="24"/>
        <end position="518"/>
    </location>
</feature>
<dbReference type="Proteomes" id="UP000186040">
    <property type="component" value="Unassembled WGS sequence"/>
</dbReference>